<accession>A0AAD6SPV3</accession>
<evidence type="ECO:0000313" key="3">
    <source>
        <dbReference type="Proteomes" id="UP001218188"/>
    </source>
</evidence>
<organism evidence="2 3">
    <name type="scientific">Mycena alexandri</name>
    <dbReference type="NCBI Taxonomy" id="1745969"/>
    <lineage>
        <taxon>Eukaryota</taxon>
        <taxon>Fungi</taxon>
        <taxon>Dikarya</taxon>
        <taxon>Basidiomycota</taxon>
        <taxon>Agaricomycotina</taxon>
        <taxon>Agaricomycetes</taxon>
        <taxon>Agaricomycetidae</taxon>
        <taxon>Agaricales</taxon>
        <taxon>Marasmiineae</taxon>
        <taxon>Mycenaceae</taxon>
        <taxon>Mycena</taxon>
    </lineage>
</organism>
<keyword evidence="3" id="KW-1185">Reference proteome</keyword>
<comment type="caution">
    <text evidence="2">The sequence shown here is derived from an EMBL/GenBank/DDBJ whole genome shotgun (WGS) entry which is preliminary data.</text>
</comment>
<dbReference type="Proteomes" id="UP001218188">
    <property type="component" value="Unassembled WGS sequence"/>
</dbReference>
<dbReference type="EMBL" id="JARJCM010000086">
    <property type="protein sequence ID" value="KAJ7030926.1"/>
    <property type="molecule type" value="Genomic_DNA"/>
</dbReference>
<feature type="region of interest" description="Disordered" evidence="1">
    <location>
        <begin position="31"/>
        <end position="64"/>
    </location>
</feature>
<reference evidence="2" key="1">
    <citation type="submission" date="2023-03" db="EMBL/GenBank/DDBJ databases">
        <title>Massive genome expansion in bonnet fungi (Mycena s.s.) driven by repeated elements and novel gene families across ecological guilds.</title>
        <authorList>
            <consortium name="Lawrence Berkeley National Laboratory"/>
            <person name="Harder C.B."/>
            <person name="Miyauchi S."/>
            <person name="Viragh M."/>
            <person name="Kuo A."/>
            <person name="Thoen E."/>
            <person name="Andreopoulos B."/>
            <person name="Lu D."/>
            <person name="Skrede I."/>
            <person name="Drula E."/>
            <person name="Henrissat B."/>
            <person name="Morin E."/>
            <person name="Kohler A."/>
            <person name="Barry K."/>
            <person name="LaButti K."/>
            <person name="Morin E."/>
            <person name="Salamov A."/>
            <person name="Lipzen A."/>
            <person name="Mereny Z."/>
            <person name="Hegedus B."/>
            <person name="Baldrian P."/>
            <person name="Stursova M."/>
            <person name="Weitz H."/>
            <person name="Taylor A."/>
            <person name="Grigoriev I.V."/>
            <person name="Nagy L.G."/>
            <person name="Martin F."/>
            <person name="Kauserud H."/>
        </authorList>
    </citation>
    <scope>NUCLEOTIDE SEQUENCE</scope>
    <source>
        <strain evidence="2">CBHHK200</strain>
    </source>
</reference>
<protein>
    <submittedName>
        <fullName evidence="2">Uncharacterized protein</fullName>
    </submittedName>
</protein>
<evidence type="ECO:0000313" key="2">
    <source>
        <dbReference type="EMBL" id="KAJ7030926.1"/>
    </source>
</evidence>
<proteinExistence type="predicted"/>
<dbReference type="AlphaFoldDB" id="A0AAD6SPV3"/>
<gene>
    <name evidence="2" type="ORF">C8F04DRAFT_1112316</name>
</gene>
<sequence>MQVDDEDKPVADIGTVPKGLSFKKIKVNHECTHEDHPDAPCPSAQTPSNKTHKTKKNDKKRKFRDDDDSTFIAAVLKELGYGSNITQFLEEAKLITSMPSDLPTTIPAIKKRLYQFMVEIAVINDRIRSDINLRSAHVEDAAALSARLAELENAAEQ</sequence>
<feature type="compositionally biased region" description="Basic residues" evidence="1">
    <location>
        <begin position="50"/>
        <end position="62"/>
    </location>
</feature>
<name>A0AAD6SPV3_9AGAR</name>
<evidence type="ECO:0000256" key="1">
    <source>
        <dbReference type="SAM" id="MobiDB-lite"/>
    </source>
</evidence>